<comment type="similarity">
    <text evidence="3">Belongs to the long-chain O-acyltransferase family.</text>
</comment>
<evidence type="ECO:0000256" key="6">
    <source>
        <dbReference type="ARBA" id="ARBA00022679"/>
    </source>
</evidence>
<evidence type="ECO:0000256" key="2">
    <source>
        <dbReference type="ARBA" id="ARBA00005189"/>
    </source>
</evidence>
<dbReference type="InterPro" id="IPR014292">
    <property type="entry name" value="Acyl_transf_WS/DGAT"/>
</dbReference>
<dbReference type="GO" id="GO:0071731">
    <property type="term" value="P:response to nitric oxide"/>
    <property type="evidence" value="ECO:0007669"/>
    <property type="project" value="TreeGrafter"/>
</dbReference>
<dbReference type="PANTHER" id="PTHR31650:SF1">
    <property type="entry name" value="WAX ESTER SYNTHASE_DIACYLGLYCEROL ACYLTRANSFERASE 4-RELATED"/>
    <property type="match status" value="1"/>
</dbReference>
<dbReference type="RefSeq" id="WP_091535771.1">
    <property type="nucleotide sequence ID" value="NZ_FOOC01000020.1"/>
</dbReference>
<dbReference type="InterPro" id="IPR004255">
    <property type="entry name" value="O-acyltransferase_WSD1_N"/>
</dbReference>
<organism evidence="13 14">
    <name type="scientific">Fontimonas thermophila</name>
    <dbReference type="NCBI Taxonomy" id="1076937"/>
    <lineage>
        <taxon>Bacteria</taxon>
        <taxon>Pseudomonadati</taxon>
        <taxon>Pseudomonadota</taxon>
        <taxon>Gammaproteobacteria</taxon>
        <taxon>Nevskiales</taxon>
        <taxon>Nevskiaceae</taxon>
        <taxon>Fontimonas</taxon>
    </lineage>
</organism>
<keyword evidence="14" id="KW-1185">Reference proteome</keyword>
<dbReference type="GO" id="GO:0006071">
    <property type="term" value="P:glycerol metabolic process"/>
    <property type="evidence" value="ECO:0007669"/>
    <property type="project" value="UniProtKB-KW"/>
</dbReference>
<evidence type="ECO:0000256" key="9">
    <source>
        <dbReference type="ARBA" id="ARBA00023315"/>
    </source>
</evidence>
<comment type="pathway">
    <text evidence="2">Lipid metabolism.</text>
</comment>
<keyword evidence="6 13" id="KW-0808">Transferase</keyword>
<dbReference type="SUPFAM" id="SSF52777">
    <property type="entry name" value="CoA-dependent acyltransferases"/>
    <property type="match status" value="1"/>
</dbReference>
<evidence type="ECO:0000256" key="4">
    <source>
        <dbReference type="ARBA" id="ARBA00013244"/>
    </source>
</evidence>
<feature type="domain" description="O-acyltransferase WSD1 C-terminal" evidence="12">
    <location>
        <begin position="307"/>
        <end position="452"/>
    </location>
</feature>
<dbReference type="InterPro" id="IPR045034">
    <property type="entry name" value="O-acyltransferase_WSD1-like"/>
</dbReference>
<dbReference type="STRING" id="1076937.SAMN04488120_12013"/>
<protein>
    <recommendedName>
        <fullName evidence="4">diacylglycerol O-acyltransferase</fullName>
        <ecNumber evidence="4">2.3.1.20</ecNumber>
    </recommendedName>
</protein>
<dbReference type="Pfam" id="PF06974">
    <property type="entry name" value="WS_DGAT_C"/>
    <property type="match status" value="1"/>
</dbReference>
<dbReference type="InterPro" id="IPR023213">
    <property type="entry name" value="CAT-like_dom_sf"/>
</dbReference>
<evidence type="ECO:0000256" key="8">
    <source>
        <dbReference type="ARBA" id="ARBA00023098"/>
    </source>
</evidence>
<dbReference type="EMBL" id="FOOC01000020">
    <property type="protein sequence ID" value="SFF66479.1"/>
    <property type="molecule type" value="Genomic_DNA"/>
</dbReference>
<keyword evidence="9 13" id="KW-0012">Acyltransferase</keyword>
<keyword evidence="8" id="KW-0443">Lipid metabolism</keyword>
<evidence type="ECO:0000313" key="14">
    <source>
        <dbReference type="Proteomes" id="UP000199771"/>
    </source>
</evidence>
<dbReference type="InterPro" id="IPR009721">
    <property type="entry name" value="O-acyltransferase_WSD1_C"/>
</dbReference>
<dbReference type="Proteomes" id="UP000199771">
    <property type="component" value="Unassembled WGS sequence"/>
</dbReference>
<evidence type="ECO:0000256" key="5">
    <source>
        <dbReference type="ARBA" id="ARBA00022516"/>
    </source>
</evidence>
<dbReference type="PANTHER" id="PTHR31650">
    <property type="entry name" value="O-ACYLTRANSFERASE (WSD1-LIKE) FAMILY PROTEIN"/>
    <property type="match status" value="1"/>
</dbReference>
<keyword evidence="7" id="KW-0319">Glycerol metabolism</keyword>
<dbReference type="AlphaFoldDB" id="A0A1I2KJJ7"/>
<evidence type="ECO:0000256" key="3">
    <source>
        <dbReference type="ARBA" id="ARBA00009587"/>
    </source>
</evidence>
<dbReference type="UniPathway" id="UPA00282"/>
<evidence type="ECO:0000256" key="7">
    <source>
        <dbReference type="ARBA" id="ARBA00022798"/>
    </source>
</evidence>
<reference evidence="13 14" key="1">
    <citation type="submission" date="2016-10" db="EMBL/GenBank/DDBJ databases">
        <authorList>
            <person name="de Groot N.N."/>
        </authorList>
    </citation>
    <scope>NUCLEOTIDE SEQUENCE [LARGE SCALE GENOMIC DNA]</scope>
    <source>
        <strain evidence="13 14">DSM 23609</strain>
    </source>
</reference>
<keyword evidence="5" id="KW-0444">Lipid biosynthesis</keyword>
<dbReference type="GO" id="GO:0019432">
    <property type="term" value="P:triglyceride biosynthetic process"/>
    <property type="evidence" value="ECO:0007669"/>
    <property type="project" value="UniProtKB-UniPathway"/>
</dbReference>
<evidence type="ECO:0000256" key="10">
    <source>
        <dbReference type="ARBA" id="ARBA00048109"/>
    </source>
</evidence>
<gene>
    <name evidence="13" type="ORF">SAMN04488120_12013</name>
</gene>
<evidence type="ECO:0000256" key="1">
    <source>
        <dbReference type="ARBA" id="ARBA00004771"/>
    </source>
</evidence>
<dbReference type="Gene3D" id="3.30.559.10">
    <property type="entry name" value="Chloramphenicol acetyltransferase-like domain"/>
    <property type="match status" value="1"/>
</dbReference>
<dbReference type="GO" id="GO:0004144">
    <property type="term" value="F:diacylglycerol O-acyltransferase activity"/>
    <property type="evidence" value="ECO:0007669"/>
    <property type="project" value="UniProtKB-EC"/>
</dbReference>
<dbReference type="GO" id="GO:0005886">
    <property type="term" value="C:plasma membrane"/>
    <property type="evidence" value="ECO:0007669"/>
    <property type="project" value="TreeGrafter"/>
</dbReference>
<evidence type="ECO:0000259" key="11">
    <source>
        <dbReference type="Pfam" id="PF03007"/>
    </source>
</evidence>
<evidence type="ECO:0000259" key="12">
    <source>
        <dbReference type="Pfam" id="PF06974"/>
    </source>
</evidence>
<comment type="catalytic activity">
    <reaction evidence="10">
        <text>an acyl-CoA + a 1,2-diacyl-sn-glycerol = a triacyl-sn-glycerol + CoA</text>
        <dbReference type="Rhea" id="RHEA:10868"/>
        <dbReference type="ChEBI" id="CHEBI:17815"/>
        <dbReference type="ChEBI" id="CHEBI:57287"/>
        <dbReference type="ChEBI" id="CHEBI:58342"/>
        <dbReference type="ChEBI" id="CHEBI:64615"/>
        <dbReference type="EC" id="2.3.1.20"/>
    </reaction>
</comment>
<proteinExistence type="inferred from homology"/>
<evidence type="ECO:0000313" key="13">
    <source>
        <dbReference type="EMBL" id="SFF66479.1"/>
    </source>
</evidence>
<dbReference type="NCBIfam" id="TIGR02946">
    <property type="entry name" value="acyl_WS_DGAT"/>
    <property type="match status" value="1"/>
</dbReference>
<dbReference type="OrthoDB" id="9810950at2"/>
<dbReference type="GO" id="GO:0051701">
    <property type="term" value="P:biological process involved in interaction with host"/>
    <property type="evidence" value="ECO:0007669"/>
    <property type="project" value="TreeGrafter"/>
</dbReference>
<dbReference type="Pfam" id="PF03007">
    <property type="entry name" value="WS_DGAT_cat"/>
    <property type="match status" value="1"/>
</dbReference>
<comment type="pathway">
    <text evidence="1">Glycerolipid metabolism; triacylglycerol biosynthesis.</text>
</comment>
<name>A0A1I2KJJ7_9GAMM</name>
<sequence length="461" mass="51208">MRNFVPVLDLGWLLLESKDTPNHVGALMIFDLPAKAGSDYLRDLTAYLRSGENLVSPWNLRLSDGALARVWPMLESCSKADMEYHVRRHGLPRPGGERELGELVSRLHSTPLDLRRPMWECHLIEGLDRKQFALFLKIHHALVDGVAGMRIIQSTLSSKADERRAPPWCYVGAAGKRHKTKIATRTSSPASRESRRGLVFKSIANLYPAFFPRVRRSESLVTAFAAPRSILNGRITVQRRLSTQRFPLSRFRRIAEKAGVSVNDAVLAMCGGGLRRLLAEAGELPERKSLIACIPVSVRQENEMTVGTAISFGLADLATNEADPLRRIERVHASTKALKNQIGALPRTTVGAFTLAVMGPFLIQHASGLAGRMRPMFNLVVSNVPGPQQDLFLFGARLDAMYPASVLYHGQALNITCLRYLDDLNFGFTAWRDALPHVHRIAVYCGEALLDLERELGLVPK</sequence>
<dbReference type="EC" id="2.3.1.20" evidence="4"/>
<accession>A0A1I2KJJ7</accession>
<feature type="domain" description="O-acyltransferase WSD1-like N-terminal" evidence="11">
    <location>
        <begin position="8"/>
        <end position="266"/>
    </location>
</feature>
<dbReference type="GO" id="GO:0001666">
    <property type="term" value="P:response to hypoxia"/>
    <property type="evidence" value="ECO:0007669"/>
    <property type="project" value="TreeGrafter"/>
</dbReference>